<dbReference type="GO" id="GO:0004568">
    <property type="term" value="F:chitinase activity"/>
    <property type="evidence" value="ECO:0007669"/>
    <property type="project" value="InterPro"/>
</dbReference>
<dbReference type="Pfam" id="PF00182">
    <property type="entry name" value="Glyco_hydro_19"/>
    <property type="match status" value="1"/>
</dbReference>
<dbReference type="PANTHER" id="PTHR34408">
    <property type="entry name" value="FAMILY PROTEIN, PUTATIVE-RELATED"/>
    <property type="match status" value="1"/>
</dbReference>
<dbReference type="Gene3D" id="1.10.530.10">
    <property type="match status" value="1"/>
</dbReference>
<dbReference type="InterPro" id="IPR052354">
    <property type="entry name" value="Cell_Wall_Dynamics_Protein"/>
</dbReference>
<dbReference type="Pfam" id="PF01471">
    <property type="entry name" value="PG_binding_1"/>
    <property type="match status" value="1"/>
</dbReference>
<name>A0AAU9AM91_LYSEN</name>
<protein>
    <submittedName>
        <fullName evidence="5">Uncharacterized protein</fullName>
    </submittedName>
</protein>
<dbReference type="Proteomes" id="UP000218824">
    <property type="component" value="Chromosome"/>
</dbReference>
<dbReference type="GeneID" id="83064093"/>
<feature type="compositionally biased region" description="Low complexity" evidence="1">
    <location>
        <begin position="295"/>
        <end position="305"/>
    </location>
</feature>
<dbReference type="PANTHER" id="PTHR34408:SF1">
    <property type="entry name" value="GLYCOSYL HYDROLASE FAMILY 19 DOMAIN-CONTAINING PROTEIN HI_1415"/>
    <property type="match status" value="1"/>
</dbReference>
<organism evidence="5 6">
    <name type="scientific">Lysobacter enzymogenes</name>
    <dbReference type="NCBI Taxonomy" id="69"/>
    <lineage>
        <taxon>Bacteria</taxon>
        <taxon>Pseudomonadati</taxon>
        <taxon>Pseudomonadota</taxon>
        <taxon>Gammaproteobacteria</taxon>
        <taxon>Lysobacterales</taxon>
        <taxon>Lysobacteraceae</taxon>
        <taxon>Lysobacter</taxon>
    </lineage>
</organism>
<evidence type="ECO:0000259" key="3">
    <source>
        <dbReference type="Pfam" id="PF01471"/>
    </source>
</evidence>
<proteinExistence type="predicted"/>
<dbReference type="InterPro" id="IPR023346">
    <property type="entry name" value="Lysozyme-like_dom_sf"/>
</dbReference>
<dbReference type="EMBL" id="AP014940">
    <property type="protein sequence ID" value="BAV97713.1"/>
    <property type="molecule type" value="Genomic_DNA"/>
</dbReference>
<dbReference type="AlphaFoldDB" id="A0AAU9AM91"/>
<dbReference type="GO" id="GO:0016998">
    <property type="term" value="P:cell wall macromolecule catabolic process"/>
    <property type="evidence" value="ECO:0007669"/>
    <property type="project" value="InterPro"/>
</dbReference>
<dbReference type="RefSeq" id="WP_096377799.1">
    <property type="nucleotide sequence ID" value="NZ_AP014940.1"/>
</dbReference>
<accession>A0AAU9AM91</accession>
<dbReference type="InterPro" id="IPR002477">
    <property type="entry name" value="Peptidoglycan-bd-like"/>
</dbReference>
<feature type="region of interest" description="Disordered" evidence="1">
    <location>
        <begin position="293"/>
        <end position="327"/>
    </location>
</feature>
<feature type="domain" description="Peptidoglycan binding-like" evidence="3">
    <location>
        <begin position="228"/>
        <end position="289"/>
    </location>
</feature>
<gene>
    <name evidence="5" type="ORF">LEN_2226</name>
</gene>
<feature type="domain" description="X-Tfes XVIPCD" evidence="4">
    <location>
        <begin position="322"/>
        <end position="420"/>
    </location>
</feature>
<dbReference type="SUPFAM" id="SSF47090">
    <property type="entry name" value="PGBD-like"/>
    <property type="match status" value="1"/>
</dbReference>
<dbReference type="GO" id="GO:0006032">
    <property type="term" value="P:chitin catabolic process"/>
    <property type="evidence" value="ECO:0007669"/>
    <property type="project" value="InterPro"/>
</dbReference>
<dbReference type="Gene3D" id="1.10.101.10">
    <property type="entry name" value="PGBD-like superfamily/PGBD"/>
    <property type="match status" value="1"/>
</dbReference>
<dbReference type="InterPro" id="IPR036365">
    <property type="entry name" value="PGBD-like_sf"/>
</dbReference>
<feature type="compositionally biased region" description="Polar residues" evidence="1">
    <location>
        <begin position="427"/>
        <end position="436"/>
    </location>
</feature>
<feature type="domain" description="Glycoside hydrolase family 19 catalytic" evidence="2">
    <location>
        <begin position="101"/>
        <end position="152"/>
    </location>
</feature>
<feature type="region of interest" description="Disordered" evidence="1">
    <location>
        <begin position="408"/>
        <end position="442"/>
    </location>
</feature>
<feature type="compositionally biased region" description="Basic and acidic residues" evidence="1">
    <location>
        <begin position="306"/>
        <end position="315"/>
    </location>
</feature>
<reference evidence="5 6" key="1">
    <citation type="journal article" date="2017" name="DNA Res.">
        <title>Complete genome sequence and expression profile of the commercial lytic enzyme producer Lysobacter enzymogenes M497-1.</title>
        <authorList>
            <person name="Takami H."/>
            <person name="Toyoda A."/>
            <person name="Uchiyama I."/>
            <person name="Itoh T."/>
            <person name="Takaki Y."/>
            <person name="Arai W."/>
            <person name="Nishi S."/>
            <person name="Kawai M."/>
            <person name="Shinya K."/>
            <person name="Ikeda H."/>
        </authorList>
    </citation>
    <scope>NUCLEOTIDE SEQUENCE [LARGE SCALE GENOMIC DNA]</scope>
    <source>
        <strain evidence="5 6">M497-1</strain>
    </source>
</reference>
<evidence type="ECO:0000313" key="5">
    <source>
        <dbReference type="EMBL" id="BAV97713.1"/>
    </source>
</evidence>
<dbReference type="SUPFAM" id="SSF53955">
    <property type="entry name" value="Lysozyme-like"/>
    <property type="match status" value="1"/>
</dbReference>
<dbReference type="KEGG" id="lem:LEN_2226"/>
<evidence type="ECO:0000313" key="6">
    <source>
        <dbReference type="Proteomes" id="UP000218824"/>
    </source>
</evidence>
<evidence type="ECO:0000256" key="1">
    <source>
        <dbReference type="SAM" id="MobiDB-lite"/>
    </source>
</evidence>
<dbReference type="InterPro" id="IPR000726">
    <property type="entry name" value="Glyco_hydro_19_cat"/>
</dbReference>
<dbReference type="Pfam" id="PF20410">
    <property type="entry name" value="X-Tfes_XVIPCD"/>
    <property type="match status" value="1"/>
</dbReference>
<evidence type="ECO:0000259" key="2">
    <source>
        <dbReference type="Pfam" id="PF00182"/>
    </source>
</evidence>
<dbReference type="InterPro" id="IPR046519">
    <property type="entry name" value="X-Tfes_XVIPCD"/>
</dbReference>
<evidence type="ECO:0000259" key="4">
    <source>
        <dbReference type="Pfam" id="PF20410"/>
    </source>
</evidence>
<dbReference type="InterPro" id="IPR036366">
    <property type="entry name" value="PGBDSf"/>
</dbReference>
<sequence length="442" mass="48630">MSELNNRDYLLLRAYESGIREPRELAAFMGQMQVESGNFRSMHENLNYSGGRLLEVFPGRNGMDTRAEADAIARGGQQGIANAIYGGNWGRENLGNTEQGDGWRFHGRGYVQLTGRDNYERAARETGMDVVNNPDLASNRENAASIAVQYWQGRVVARGHQDDVRAATHDINGGYNHLPERRAAVTQWQGMLTPEVMQGLARGEVNLPAQGRANRDPMADGMLKLNERGDAVQRMQEQLKQLGYRDGQGNELNPDGHFGRRSEEALRQFQRDQGIKDDGVAGATTLGKLREAVEQRQTQGQQPAQTRDEQTREPARAPSMADPSDRNHAMYNQAMEGLGKLGPNGGFRNPEEMQRAAAALTYDASVSGMNKIDHVVRNADGSGLFAVQGGLNDPGHQRVHVGAQEAVARSVEQTSAQLAQDAPKPQPTQDNPQQEQNARRVA</sequence>